<dbReference type="InterPro" id="IPR016181">
    <property type="entry name" value="Acyl_CoA_acyltransferase"/>
</dbReference>
<name>A0A6J4UJ75_9BACT</name>
<evidence type="ECO:0000259" key="1">
    <source>
        <dbReference type="PROSITE" id="PS51186"/>
    </source>
</evidence>
<sequence length="202" mass="22289">MGEGTKPAGGLPVINMVGERVALGPLQRDLLPSYQRWVNDFHTLRTLGLRPAPLTLEAETAWYDGQGDSSTITFTVYERSTWRPVGNTGLHAVDHRNRSAVFGILIGEPDARGRGYGTETARLMLDYAFTALGLHSVMLSCFAYNLAGHRAYTKAGFKEIGRRRQCRSMGGRLWDEILMDCLATEFESPVLGKVFVPDGPRG</sequence>
<dbReference type="GO" id="GO:0016747">
    <property type="term" value="F:acyltransferase activity, transferring groups other than amino-acyl groups"/>
    <property type="evidence" value="ECO:0007669"/>
    <property type="project" value="InterPro"/>
</dbReference>
<dbReference type="PANTHER" id="PTHR43415">
    <property type="entry name" value="SPERMIDINE N(1)-ACETYLTRANSFERASE"/>
    <property type="match status" value="1"/>
</dbReference>
<organism evidence="2">
    <name type="scientific">uncultured Thermomicrobiales bacterium</name>
    <dbReference type="NCBI Taxonomy" id="1645740"/>
    <lineage>
        <taxon>Bacteria</taxon>
        <taxon>Pseudomonadati</taxon>
        <taxon>Thermomicrobiota</taxon>
        <taxon>Thermomicrobia</taxon>
        <taxon>Thermomicrobiales</taxon>
        <taxon>environmental samples</taxon>
    </lineage>
</organism>
<protein>
    <submittedName>
        <fullName evidence="2">Acetyltransferase</fullName>
    </submittedName>
</protein>
<dbReference type="PANTHER" id="PTHR43415:SF3">
    <property type="entry name" value="GNAT-FAMILY ACETYLTRANSFERASE"/>
    <property type="match status" value="1"/>
</dbReference>
<dbReference type="PROSITE" id="PS51186">
    <property type="entry name" value="GNAT"/>
    <property type="match status" value="1"/>
</dbReference>
<gene>
    <name evidence="2" type="ORF">AVDCRST_MAG19-920</name>
</gene>
<reference evidence="2" key="1">
    <citation type="submission" date="2020-02" db="EMBL/GenBank/DDBJ databases">
        <authorList>
            <person name="Meier V. D."/>
        </authorList>
    </citation>
    <scope>NUCLEOTIDE SEQUENCE</scope>
    <source>
        <strain evidence="2">AVDCRST_MAG19</strain>
    </source>
</reference>
<dbReference type="SUPFAM" id="SSF55729">
    <property type="entry name" value="Acyl-CoA N-acyltransferases (Nat)"/>
    <property type="match status" value="1"/>
</dbReference>
<dbReference type="AlphaFoldDB" id="A0A6J4UJ75"/>
<accession>A0A6J4UJ75</accession>
<proteinExistence type="predicted"/>
<dbReference type="Pfam" id="PF13302">
    <property type="entry name" value="Acetyltransf_3"/>
    <property type="match status" value="1"/>
</dbReference>
<keyword evidence="2" id="KW-0808">Transferase</keyword>
<dbReference type="InterPro" id="IPR000182">
    <property type="entry name" value="GNAT_dom"/>
</dbReference>
<dbReference type="Gene3D" id="3.40.630.30">
    <property type="match status" value="1"/>
</dbReference>
<dbReference type="EMBL" id="CADCWL010000038">
    <property type="protein sequence ID" value="CAA9552308.1"/>
    <property type="molecule type" value="Genomic_DNA"/>
</dbReference>
<evidence type="ECO:0000313" key="2">
    <source>
        <dbReference type="EMBL" id="CAA9552308.1"/>
    </source>
</evidence>
<feature type="domain" description="N-acetyltransferase" evidence="1">
    <location>
        <begin position="21"/>
        <end position="184"/>
    </location>
</feature>